<name>R7MUE7_MEGEL</name>
<dbReference type="AlphaFoldDB" id="R7MUE7"/>
<accession>R7MUE7</accession>
<reference evidence="1" key="1">
    <citation type="submission" date="2012-11" db="EMBL/GenBank/DDBJ databases">
        <title>Dependencies among metagenomic species, viruses, plasmids and units of genetic variation.</title>
        <authorList>
            <person name="Nielsen H.B."/>
            <person name="Almeida M."/>
            <person name="Juncker A.S."/>
            <person name="Rasmussen S."/>
            <person name="Li J."/>
            <person name="Sunagawa S."/>
            <person name="Plichta D."/>
            <person name="Gautier L."/>
            <person name="Le Chatelier E."/>
            <person name="Peletier E."/>
            <person name="Bonde I."/>
            <person name="Nielsen T."/>
            <person name="Manichanh C."/>
            <person name="Arumugam M."/>
            <person name="Batto J."/>
            <person name="Santos M.B.Q.D."/>
            <person name="Blom N."/>
            <person name="Borruel N."/>
            <person name="Burgdorf K.S."/>
            <person name="Boumezbeur F."/>
            <person name="Casellas F."/>
            <person name="Dore J."/>
            <person name="Guarner F."/>
            <person name="Hansen T."/>
            <person name="Hildebrand F."/>
            <person name="Kaas R.S."/>
            <person name="Kennedy S."/>
            <person name="Kristiansen K."/>
            <person name="Kultima J.R."/>
            <person name="Leonard P."/>
            <person name="Levenez F."/>
            <person name="Lund O."/>
            <person name="Moumen B."/>
            <person name="Le Paslier D."/>
            <person name="Pons N."/>
            <person name="Pedersen O."/>
            <person name="Prifti E."/>
            <person name="Qin J."/>
            <person name="Raes J."/>
            <person name="Tap J."/>
            <person name="Tims S."/>
            <person name="Ussery D.W."/>
            <person name="Yamada T."/>
            <person name="MetaHit consortium"/>
            <person name="Renault P."/>
            <person name="Sicheritz-Ponten T."/>
            <person name="Bork P."/>
            <person name="Wang J."/>
            <person name="Brunak S."/>
            <person name="Ehrlich S.D."/>
        </authorList>
    </citation>
    <scope>NUCLEOTIDE SEQUENCE [LARGE SCALE GENOMIC DNA]</scope>
</reference>
<proteinExistence type="predicted"/>
<dbReference type="EMBL" id="CBKE010000137">
    <property type="protein sequence ID" value="CDF04769.1"/>
    <property type="molecule type" value="Genomic_DNA"/>
</dbReference>
<organism evidence="1 2">
    <name type="scientific">Megasphaera elsdenii CAG:570</name>
    <dbReference type="NCBI Taxonomy" id="1263087"/>
    <lineage>
        <taxon>Bacteria</taxon>
        <taxon>Bacillati</taxon>
        <taxon>Bacillota</taxon>
        <taxon>Negativicutes</taxon>
        <taxon>Veillonellales</taxon>
        <taxon>Veillonellaceae</taxon>
        <taxon>Megasphaera</taxon>
    </lineage>
</organism>
<gene>
    <name evidence="1" type="ORF">BN715_01078</name>
</gene>
<evidence type="ECO:0000313" key="2">
    <source>
        <dbReference type="Proteomes" id="UP000017908"/>
    </source>
</evidence>
<comment type="caution">
    <text evidence="1">The sequence shown here is derived from an EMBL/GenBank/DDBJ whole genome shotgun (WGS) entry which is preliminary data.</text>
</comment>
<evidence type="ECO:0000313" key="1">
    <source>
        <dbReference type="EMBL" id="CDF04769.1"/>
    </source>
</evidence>
<sequence>MSCHHGLYGLMEFAFGNDGFNPFFCRPFDFADFTDKGMRPFMGFETAFAFGRERAVTVVADITGTGVSQGLADSIAVAFGDVDGDLIELIFGNGNEALQISQAQETGQDVVDAAVSAVQVGMGAIDGNMMGQELLIQAAAVRIGTQGLQAVKDDGMMADDHLDAVFDGIVDGPHHDVQRDHELIDLFIGTADEQARVIPRFFER</sequence>
<protein>
    <submittedName>
        <fullName evidence="1">Uncharacterized protein</fullName>
    </submittedName>
</protein>
<dbReference type="Proteomes" id="UP000017908">
    <property type="component" value="Unassembled WGS sequence"/>
</dbReference>